<protein>
    <submittedName>
        <fullName evidence="3">Polymer-forming cytoskeletal protein</fullName>
    </submittedName>
</protein>
<comment type="caution">
    <text evidence="3">The sequence shown here is derived from an EMBL/GenBank/DDBJ whole genome shotgun (WGS) entry which is preliminary data.</text>
</comment>
<comment type="similarity">
    <text evidence="1">Belongs to the bactofilin family.</text>
</comment>
<dbReference type="PANTHER" id="PTHR35024:SF4">
    <property type="entry name" value="POLYMER-FORMING CYTOSKELETAL PROTEIN"/>
    <property type="match status" value="1"/>
</dbReference>
<name>A0A3A4R1T8_9BACT</name>
<dbReference type="AlphaFoldDB" id="A0A3A4R1T8"/>
<feature type="compositionally biased region" description="Basic and acidic residues" evidence="2">
    <location>
        <begin position="143"/>
        <end position="176"/>
    </location>
</feature>
<proteinExistence type="inferred from homology"/>
<dbReference type="Proteomes" id="UP000266426">
    <property type="component" value="Unassembled WGS sequence"/>
</dbReference>
<sequence>MFEREKNYDDYSGPDKETILSDDTRFKGSLEFSNKLIINGKFEGNLQSKGTLMIGASGEVKAEIKVGSVIIDGKVWGNITADDKIELKASAELYGDIKARRLVISEGATFIGQSDVSPNRQETPAAQPAKTSSAAPASAPQDTAKKVEKDASAASAPKDKTAEQKDKDKQQLLRSF</sequence>
<dbReference type="PANTHER" id="PTHR35024">
    <property type="entry name" value="HYPOTHETICAL CYTOSOLIC PROTEIN"/>
    <property type="match status" value="1"/>
</dbReference>
<dbReference type="InterPro" id="IPR007607">
    <property type="entry name" value="BacA/B"/>
</dbReference>
<evidence type="ECO:0000256" key="2">
    <source>
        <dbReference type="SAM" id="MobiDB-lite"/>
    </source>
</evidence>
<feature type="compositionally biased region" description="Polar residues" evidence="2">
    <location>
        <begin position="113"/>
        <end position="122"/>
    </location>
</feature>
<feature type="compositionally biased region" description="Low complexity" evidence="2">
    <location>
        <begin position="123"/>
        <end position="142"/>
    </location>
</feature>
<gene>
    <name evidence="3" type="ORF">C4541_08140</name>
</gene>
<organism evidence="3 4">
    <name type="scientific">Candidatus Auribacter fodinae</name>
    <dbReference type="NCBI Taxonomy" id="2093366"/>
    <lineage>
        <taxon>Bacteria</taxon>
        <taxon>Pseudomonadati</taxon>
        <taxon>Candidatus Auribacterota</taxon>
        <taxon>Candidatus Auribacteria</taxon>
        <taxon>Candidatus Auribacterales</taxon>
        <taxon>Candidatus Auribacteraceae</taxon>
        <taxon>Candidatus Auribacter</taxon>
    </lineage>
</organism>
<evidence type="ECO:0000313" key="3">
    <source>
        <dbReference type="EMBL" id="RJP58416.1"/>
    </source>
</evidence>
<dbReference type="Pfam" id="PF04519">
    <property type="entry name" value="Bactofilin"/>
    <property type="match status" value="1"/>
</dbReference>
<evidence type="ECO:0000256" key="1">
    <source>
        <dbReference type="ARBA" id="ARBA00044755"/>
    </source>
</evidence>
<dbReference type="EMBL" id="QZJZ01000067">
    <property type="protein sequence ID" value="RJP58416.1"/>
    <property type="molecule type" value="Genomic_DNA"/>
</dbReference>
<feature type="region of interest" description="Disordered" evidence="2">
    <location>
        <begin position="113"/>
        <end position="176"/>
    </location>
</feature>
<reference evidence="3 4" key="1">
    <citation type="journal article" date="2017" name="ISME J.">
        <title>Energy and carbon metabolisms in a deep terrestrial subsurface fluid microbial community.</title>
        <authorList>
            <person name="Momper L."/>
            <person name="Jungbluth S.P."/>
            <person name="Lee M.D."/>
            <person name="Amend J.P."/>
        </authorList>
    </citation>
    <scope>NUCLEOTIDE SEQUENCE [LARGE SCALE GENOMIC DNA]</scope>
    <source>
        <strain evidence="3">SURF_26</strain>
    </source>
</reference>
<accession>A0A3A4R1T8</accession>
<evidence type="ECO:0000313" key="4">
    <source>
        <dbReference type="Proteomes" id="UP000266426"/>
    </source>
</evidence>